<evidence type="ECO:0000313" key="1">
    <source>
        <dbReference type="EMBL" id="KAJ8632911.1"/>
    </source>
</evidence>
<dbReference type="Proteomes" id="UP001234297">
    <property type="component" value="Chromosome 8"/>
</dbReference>
<proteinExistence type="predicted"/>
<organism evidence="1 2">
    <name type="scientific">Persea americana</name>
    <name type="common">Avocado</name>
    <dbReference type="NCBI Taxonomy" id="3435"/>
    <lineage>
        <taxon>Eukaryota</taxon>
        <taxon>Viridiplantae</taxon>
        <taxon>Streptophyta</taxon>
        <taxon>Embryophyta</taxon>
        <taxon>Tracheophyta</taxon>
        <taxon>Spermatophyta</taxon>
        <taxon>Magnoliopsida</taxon>
        <taxon>Magnoliidae</taxon>
        <taxon>Laurales</taxon>
        <taxon>Lauraceae</taxon>
        <taxon>Persea</taxon>
    </lineage>
</organism>
<dbReference type="EMBL" id="CM056816">
    <property type="protein sequence ID" value="KAJ8632911.1"/>
    <property type="molecule type" value="Genomic_DNA"/>
</dbReference>
<gene>
    <name evidence="1" type="ORF">MRB53_026247</name>
</gene>
<accession>A0ACC2LHK7</accession>
<keyword evidence="2" id="KW-1185">Reference proteome</keyword>
<sequence>MGYYNDVLVESHYGGRFKQDSITKKTVYVEGDKCCEVMDKDKTSFIDLLDLSASLAKATKDCITMHYKIPDVDVGESLGSISSDNESFKKQAQAIEKGPEYLDPHLFDYESGSDYQPLQSSSESECYEDSPQNDDESDPLDGNYGIIQVAFAVVEAETKDSWFTFLEQLRDFINSDHVTFMSDRQKGLTESVQAVFPEAHHRFCVRHMYKNFQKEHKGLLLRNIFWRAARAYTIYEFNMEMEKLKEHSPQARAWCDAVPPYQWSRAYFNEDVKCKEIANNFSKSWNNFIAGARAQPICDLVDVIRRKLMVKFHDRRKESNAWENVIVKKVDDEMKEIELKSRGCALLFAGSDEYEVNADDGRHAVFLHRHSCTCRQWQVSGIPCKHAVACILNRRERPEAYCAPCYKTTTLQATYVHVLHPIPHKEQWNKPAVYDVHPPSNRRSPRCPRRNRRRDVDEEPSTGRQPTRKQKVTCALCKQLGHNRRTCKNTVVSGSKRSRPNDTI</sequence>
<name>A0ACC2LHK7_PERAE</name>
<comment type="caution">
    <text evidence="1">The sequence shown here is derived from an EMBL/GenBank/DDBJ whole genome shotgun (WGS) entry which is preliminary data.</text>
</comment>
<reference evidence="1 2" key="1">
    <citation type="journal article" date="2022" name="Hortic Res">
        <title>A haplotype resolved chromosomal level avocado genome allows analysis of novel avocado genes.</title>
        <authorList>
            <person name="Nath O."/>
            <person name="Fletcher S.J."/>
            <person name="Hayward A."/>
            <person name="Shaw L.M."/>
            <person name="Masouleh A.K."/>
            <person name="Furtado A."/>
            <person name="Henry R.J."/>
            <person name="Mitter N."/>
        </authorList>
    </citation>
    <scope>NUCLEOTIDE SEQUENCE [LARGE SCALE GENOMIC DNA]</scope>
    <source>
        <strain evidence="2">cv. Hass</strain>
    </source>
</reference>
<protein>
    <submittedName>
        <fullName evidence="1">Uncharacterized protein</fullName>
    </submittedName>
</protein>
<evidence type="ECO:0000313" key="2">
    <source>
        <dbReference type="Proteomes" id="UP001234297"/>
    </source>
</evidence>